<accession>A0A6J5MIR6</accession>
<reference evidence="1" key="1">
    <citation type="submission" date="2020-04" db="EMBL/GenBank/DDBJ databases">
        <authorList>
            <person name="Chiriac C."/>
            <person name="Salcher M."/>
            <person name="Ghai R."/>
            <person name="Kavagutti S V."/>
        </authorList>
    </citation>
    <scope>NUCLEOTIDE SEQUENCE</scope>
</reference>
<organism evidence="1">
    <name type="scientific">uncultured Caudovirales phage</name>
    <dbReference type="NCBI Taxonomy" id="2100421"/>
    <lineage>
        <taxon>Viruses</taxon>
        <taxon>Duplodnaviria</taxon>
        <taxon>Heunggongvirae</taxon>
        <taxon>Uroviricota</taxon>
        <taxon>Caudoviricetes</taxon>
        <taxon>Peduoviridae</taxon>
        <taxon>Maltschvirus</taxon>
        <taxon>Maltschvirus maltsch</taxon>
    </lineage>
</organism>
<proteinExistence type="predicted"/>
<sequence>MGGVVSDIGELGQGVIDTVSDVGVSIDQGVRDTLGPNGWTLAALMAAGYYYAPEIGAYVNASGSTVPASAVVDAGVVSSPVTTGSVIATELPAFGTTAASSAAGTALANAATPAAVTPAVTAPVAEALTPLSPVVPALNSTTALSTVAPVTAEGAAAGGLGSTQTSLLGGAFDWATASPQNALTAASLGLTAAKALGGGGTTSTSSSSVDPDVKAAYLRNLEEARATAAGLGPKQFAAFPEYNLGMVQKYMNPYEQEVIQGTLGDIERARQGQISAEGAAATAAKAFGGSRQGVTRSLVDEAALRNATNAVAQLRQGGFTQAQNLGLSQEALRQQYEQSKLDAARNLGLERLGVSQGALSLQPSAGTQSAPLYTNQATSALGGALGGAKLGSLIGGTTNPEYAAYGAGIGGLLGFM</sequence>
<name>A0A6J5MIR6_9CAUD</name>
<gene>
    <name evidence="1" type="ORF">UFOVP515_8</name>
</gene>
<evidence type="ECO:0000313" key="1">
    <source>
        <dbReference type="EMBL" id="CAB4147025.1"/>
    </source>
</evidence>
<dbReference type="EMBL" id="LR796482">
    <property type="protein sequence ID" value="CAB4147025.1"/>
    <property type="molecule type" value="Genomic_DNA"/>
</dbReference>
<protein>
    <submittedName>
        <fullName evidence="1">Uncharacterized protein</fullName>
    </submittedName>
</protein>